<dbReference type="EMBL" id="LSSL01000490">
    <property type="protein sequence ID" value="OLY84454.1"/>
    <property type="molecule type" value="Genomic_DNA"/>
</dbReference>
<dbReference type="PROSITE" id="PS50893">
    <property type="entry name" value="ABC_TRANSPORTER_2"/>
    <property type="match status" value="1"/>
</dbReference>
<dbReference type="STRING" id="133383.A0A1R0H5U5"/>
<comment type="subcellular location">
    <subcellularLocation>
        <location evidence="1">Membrane</location>
        <topology evidence="1">Multi-pass membrane protein</topology>
    </subcellularLocation>
</comment>
<dbReference type="OrthoDB" id="66620at2759"/>
<dbReference type="Pfam" id="PF19055">
    <property type="entry name" value="ABC2_membrane_7"/>
    <property type="match status" value="1"/>
</dbReference>
<evidence type="ECO:0000256" key="3">
    <source>
        <dbReference type="ARBA" id="ARBA00022692"/>
    </source>
</evidence>
<feature type="transmembrane region" description="Helical" evidence="8">
    <location>
        <begin position="374"/>
        <end position="394"/>
    </location>
</feature>
<dbReference type="Proteomes" id="UP000187455">
    <property type="component" value="Unassembled WGS sequence"/>
</dbReference>
<dbReference type="InterPro" id="IPR003593">
    <property type="entry name" value="AAA+_ATPase"/>
</dbReference>
<keyword evidence="7 8" id="KW-0472">Membrane</keyword>
<dbReference type="GO" id="GO:0016887">
    <property type="term" value="F:ATP hydrolysis activity"/>
    <property type="evidence" value="ECO:0007669"/>
    <property type="project" value="InterPro"/>
</dbReference>
<gene>
    <name evidence="10" type="ORF">AYI68_g1382</name>
</gene>
<accession>A0A1R0H5U5</accession>
<feature type="domain" description="ABC transporter" evidence="9">
    <location>
        <begin position="4"/>
        <end position="253"/>
    </location>
</feature>
<evidence type="ECO:0000256" key="8">
    <source>
        <dbReference type="SAM" id="Phobius"/>
    </source>
</evidence>
<evidence type="ECO:0000256" key="4">
    <source>
        <dbReference type="ARBA" id="ARBA00022741"/>
    </source>
</evidence>
<dbReference type="Pfam" id="PF00005">
    <property type="entry name" value="ABC_tran"/>
    <property type="match status" value="1"/>
</dbReference>
<dbReference type="InterPro" id="IPR027417">
    <property type="entry name" value="P-loop_NTPase"/>
</dbReference>
<evidence type="ECO:0000256" key="1">
    <source>
        <dbReference type="ARBA" id="ARBA00004141"/>
    </source>
</evidence>
<proteinExistence type="predicted"/>
<keyword evidence="5 10" id="KW-0067">ATP-binding</keyword>
<dbReference type="PANTHER" id="PTHR48041:SF139">
    <property type="entry name" value="PROTEIN SCARLET"/>
    <property type="match status" value="1"/>
</dbReference>
<dbReference type="GO" id="GO:0140359">
    <property type="term" value="F:ABC-type transporter activity"/>
    <property type="evidence" value="ECO:0007669"/>
    <property type="project" value="InterPro"/>
</dbReference>
<evidence type="ECO:0000256" key="5">
    <source>
        <dbReference type="ARBA" id="ARBA00022840"/>
    </source>
</evidence>
<keyword evidence="4" id="KW-0547">Nucleotide-binding</keyword>
<dbReference type="Gene3D" id="3.40.50.300">
    <property type="entry name" value="P-loop containing nucleotide triphosphate hydrolases"/>
    <property type="match status" value="1"/>
</dbReference>
<protein>
    <submittedName>
        <fullName evidence="10">ATP-binding cassette sub-family G member 2</fullName>
    </submittedName>
</protein>
<keyword evidence="11" id="KW-1185">Reference proteome</keyword>
<keyword evidence="3 8" id="KW-0812">Transmembrane</keyword>
<dbReference type="InterPro" id="IPR043926">
    <property type="entry name" value="ABCG_dom"/>
</dbReference>
<evidence type="ECO:0000256" key="7">
    <source>
        <dbReference type="ARBA" id="ARBA00023136"/>
    </source>
</evidence>
<keyword evidence="2" id="KW-0813">Transport</keyword>
<evidence type="ECO:0000256" key="2">
    <source>
        <dbReference type="ARBA" id="ARBA00022448"/>
    </source>
</evidence>
<dbReference type="InterPro" id="IPR003439">
    <property type="entry name" value="ABC_transporter-like_ATP-bd"/>
</dbReference>
<evidence type="ECO:0000313" key="10">
    <source>
        <dbReference type="EMBL" id="OLY84454.1"/>
    </source>
</evidence>
<dbReference type="PANTHER" id="PTHR48041">
    <property type="entry name" value="ABC TRANSPORTER G FAMILY MEMBER 28"/>
    <property type="match status" value="1"/>
</dbReference>
<comment type="caution">
    <text evidence="10">The sequence shown here is derived from an EMBL/GenBank/DDBJ whole genome shotgun (WGS) entry which is preliminary data.</text>
</comment>
<sequence>MTNLNLNKVSYSVKSGAKKRGPQKIVINNISIEMRGGELLAIIGASGSGKTTILNMIAGRLTKGSVMGEILFNGELRDPKNFKNILSYVEQDDNLNPYLTVQETIEYMAKLRLPSSKSSNIDKAERVNQYINEMKLTSFKDSLVGSVDNRGISGGEKKRTGIAAKLLTNPKILLLDEPTTGLDSNTAYSVINLLKDFTSCRDVITISTIHQPNYKTFSLFDKVLLLSLGGIVYSGPVSEAERYFTDLGFVIPEFENPADFFSRIISVDYSSEAGYLRSISRIERLKHKWAEYDYKYTESDQELFEFMNFRSPSVENLIEESPIHVEDYDTLVHSSSVEISPPSAKKIKWNNDWFTETEILLSRGWLVQIRERSFIASFFSISIAAMLGLGLTFYDTSGSQRSIQNSTGLVFLMTLTRENEKRTLIKIVSCFYLHGISHFYYASCSLGIQFHHVDWNLLYS</sequence>
<name>A0A1R0H5U5_9FUNG</name>
<dbReference type="GO" id="GO:0016020">
    <property type="term" value="C:membrane"/>
    <property type="evidence" value="ECO:0007669"/>
    <property type="project" value="UniProtKB-SubCell"/>
</dbReference>
<reference evidence="10 11" key="1">
    <citation type="journal article" date="2016" name="Mol. Biol. Evol.">
        <title>Genome-Wide Survey of Gut Fungi (Harpellales) Reveals the First Horizontally Transferred Ubiquitin Gene from a Mosquito Host.</title>
        <authorList>
            <person name="Wang Y."/>
            <person name="White M.M."/>
            <person name="Kvist S."/>
            <person name="Moncalvo J.M."/>
        </authorList>
    </citation>
    <scope>NUCLEOTIDE SEQUENCE [LARGE SCALE GENOMIC DNA]</scope>
    <source>
        <strain evidence="10 11">ALG-7-W6</strain>
    </source>
</reference>
<dbReference type="GO" id="GO:0005524">
    <property type="term" value="F:ATP binding"/>
    <property type="evidence" value="ECO:0007669"/>
    <property type="project" value="UniProtKB-KW"/>
</dbReference>
<dbReference type="SUPFAM" id="SSF52540">
    <property type="entry name" value="P-loop containing nucleoside triphosphate hydrolases"/>
    <property type="match status" value="1"/>
</dbReference>
<dbReference type="SMART" id="SM00382">
    <property type="entry name" value="AAA"/>
    <property type="match status" value="1"/>
</dbReference>
<keyword evidence="6 8" id="KW-1133">Transmembrane helix</keyword>
<evidence type="ECO:0000259" key="9">
    <source>
        <dbReference type="PROSITE" id="PS50893"/>
    </source>
</evidence>
<dbReference type="AlphaFoldDB" id="A0A1R0H5U5"/>
<dbReference type="InterPro" id="IPR050352">
    <property type="entry name" value="ABCG_transporters"/>
</dbReference>
<evidence type="ECO:0000256" key="6">
    <source>
        <dbReference type="ARBA" id="ARBA00022989"/>
    </source>
</evidence>
<organism evidence="10 11">
    <name type="scientific">Smittium mucronatum</name>
    <dbReference type="NCBI Taxonomy" id="133383"/>
    <lineage>
        <taxon>Eukaryota</taxon>
        <taxon>Fungi</taxon>
        <taxon>Fungi incertae sedis</taxon>
        <taxon>Zoopagomycota</taxon>
        <taxon>Kickxellomycotina</taxon>
        <taxon>Harpellomycetes</taxon>
        <taxon>Harpellales</taxon>
        <taxon>Legeriomycetaceae</taxon>
        <taxon>Smittium</taxon>
    </lineage>
</organism>
<evidence type="ECO:0000313" key="11">
    <source>
        <dbReference type="Proteomes" id="UP000187455"/>
    </source>
</evidence>